<protein>
    <recommendedName>
        <fullName evidence="4">Membrane-associated protein</fullName>
    </recommendedName>
</protein>
<dbReference type="EMBL" id="PFAH01000008">
    <property type="protein sequence ID" value="PIR97900.1"/>
    <property type="molecule type" value="Genomic_DNA"/>
</dbReference>
<feature type="transmembrane region" description="Helical" evidence="1">
    <location>
        <begin position="52"/>
        <end position="79"/>
    </location>
</feature>
<accession>A0A2H0VHW3</accession>
<evidence type="ECO:0000256" key="1">
    <source>
        <dbReference type="SAM" id="Phobius"/>
    </source>
</evidence>
<evidence type="ECO:0008006" key="4">
    <source>
        <dbReference type="Google" id="ProtNLM"/>
    </source>
</evidence>
<feature type="transmembrane region" description="Helical" evidence="1">
    <location>
        <begin position="7"/>
        <end position="32"/>
    </location>
</feature>
<sequence>MKLNPKAFGLACGSIWGALMALMTIINLIPMFGGYAGEMLLVFAGIYPGYTISWFGVLIGAIYGFIDAFIGGWLFVWVYNKFDKE</sequence>
<dbReference type="NCBIfam" id="NF037947">
    <property type="entry name" value="holin_4"/>
    <property type="match status" value="1"/>
</dbReference>
<keyword evidence="1" id="KW-0472">Membrane</keyword>
<reference evidence="3" key="1">
    <citation type="submission" date="2017-09" db="EMBL/GenBank/DDBJ databases">
        <title>Depth-based differentiation of microbial function through sediment-hosted aquifers and enrichment of novel symbionts in the deep terrestrial subsurface.</title>
        <authorList>
            <person name="Probst A.J."/>
            <person name="Ladd B."/>
            <person name="Jarett J.K."/>
            <person name="Geller-Mcgrath D.E."/>
            <person name="Sieber C.M.K."/>
            <person name="Emerson J.B."/>
            <person name="Anantharaman K."/>
            <person name="Thomas B.C."/>
            <person name="Malmstrom R."/>
            <person name="Stieglmeier M."/>
            <person name="Klingl A."/>
            <person name="Woyke T."/>
            <person name="Ryan C.M."/>
            <person name="Banfield J.F."/>
        </authorList>
    </citation>
    <scope>NUCLEOTIDE SEQUENCE [LARGE SCALE GENOMIC DNA]</scope>
</reference>
<organism evidence="2 3">
    <name type="scientific">Candidatus Colwellbacteria bacterium CG10_big_fil_rev_8_21_14_0_10_42_22</name>
    <dbReference type="NCBI Taxonomy" id="1974540"/>
    <lineage>
        <taxon>Bacteria</taxon>
        <taxon>Candidatus Colwelliibacteriota</taxon>
    </lineage>
</organism>
<evidence type="ECO:0000313" key="3">
    <source>
        <dbReference type="Proteomes" id="UP000231466"/>
    </source>
</evidence>
<name>A0A2H0VHW3_9BACT</name>
<evidence type="ECO:0000313" key="2">
    <source>
        <dbReference type="EMBL" id="PIR97900.1"/>
    </source>
</evidence>
<keyword evidence="1" id="KW-1133">Transmembrane helix</keyword>
<proteinExistence type="predicted"/>
<gene>
    <name evidence="2" type="ORF">COT89_02410</name>
</gene>
<dbReference type="AlphaFoldDB" id="A0A2H0VHW3"/>
<dbReference type="Proteomes" id="UP000231466">
    <property type="component" value="Unassembled WGS sequence"/>
</dbReference>
<comment type="caution">
    <text evidence="2">The sequence shown here is derived from an EMBL/GenBank/DDBJ whole genome shotgun (WGS) entry which is preliminary data.</text>
</comment>
<keyword evidence="1" id="KW-0812">Transmembrane</keyword>